<dbReference type="Proteomes" id="UP000426246">
    <property type="component" value="Chromosome"/>
</dbReference>
<dbReference type="RefSeq" id="WP_155699336.1">
    <property type="nucleotide sequence ID" value="NZ_CP034235.1"/>
</dbReference>
<evidence type="ECO:0000313" key="3">
    <source>
        <dbReference type="EMBL" id="QGQ94335.1"/>
    </source>
</evidence>
<evidence type="ECO:0000256" key="1">
    <source>
        <dbReference type="ARBA" id="ARBA00022801"/>
    </source>
</evidence>
<dbReference type="OrthoDB" id="9795554at2"/>
<feature type="domain" description="Sialate O-acetylesterase" evidence="2">
    <location>
        <begin position="121"/>
        <end position="268"/>
    </location>
</feature>
<gene>
    <name evidence="3" type="ORF">EHS13_05145</name>
</gene>
<dbReference type="AlphaFoldDB" id="A0A6B8RFI6"/>
<accession>A0A6B8RFI6</accession>
<evidence type="ECO:0000259" key="2">
    <source>
        <dbReference type="Pfam" id="PF03629"/>
    </source>
</evidence>
<dbReference type="Gene3D" id="3.40.50.1110">
    <property type="entry name" value="SGNH hydrolase"/>
    <property type="match status" value="1"/>
</dbReference>
<proteinExistence type="predicted"/>
<protein>
    <recommendedName>
        <fullName evidence="2">Sialate O-acetylesterase domain-containing protein</fullName>
    </recommendedName>
</protein>
<keyword evidence="4" id="KW-1185">Reference proteome</keyword>
<dbReference type="GO" id="GO:0016787">
    <property type="term" value="F:hydrolase activity"/>
    <property type="evidence" value="ECO:0007669"/>
    <property type="project" value="UniProtKB-KW"/>
</dbReference>
<dbReference type="SUPFAM" id="SSF52266">
    <property type="entry name" value="SGNH hydrolase"/>
    <property type="match status" value="1"/>
</dbReference>
<keyword evidence="1" id="KW-0378">Hydrolase</keyword>
<dbReference type="InterPro" id="IPR036514">
    <property type="entry name" value="SGNH_hydro_sf"/>
</dbReference>
<organism evidence="3 4">
    <name type="scientific">Paenibacillus psychroresistens</name>
    <dbReference type="NCBI Taxonomy" id="1778678"/>
    <lineage>
        <taxon>Bacteria</taxon>
        <taxon>Bacillati</taxon>
        <taxon>Bacillota</taxon>
        <taxon>Bacilli</taxon>
        <taxon>Bacillales</taxon>
        <taxon>Paenibacillaceae</taxon>
        <taxon>Paenibacillus</taxon>
    </lineage>
</organism>
<dbReference type="KEGG" id="ppsc:EHS13_05145"/>
<dbReference type="InterPro" id="IPR005181">
    <property type="entry name" value="SASA"/>
</dbReference>
<dbReference type="Pfam" id="PF03629">
    <property type="entry name" value="SASA"/>
    <property type="match status" value="1"/>
</dbReference>
<sequence>MVRAFHLVKPLPYQVVQRYGFQPYLANANHPGGPCLGFGIVRIEGKIGKDTKGKFEFRAQLINEAFRAADWHEMEVLREGDTFYGEAEVPAGGWYRLEVRLIDDESLLLSEASVEPFGIGEVFIIAGQSYAENANETAMAIEDSFGRISVYDPNLTMWRIANDPQPSIIIRPKKSEWHNGSIWPTAMNRLLPFIKVPIGLINVAAGGTASRQWVPGESLFTNLYNAGVWAGDFRYVFWQQGESDVYEDTDEEVYKRRIIAMKQELEQKWGFSRHWLLAKSTYHPSTYSKPKREALIRKAINDLWMLDGFLPGPDTDILGGDLYRAPANKGGHLAHSGQEAAGLLWFSAIWNQLNKLT</sequence>
<dbReference type="EMBL" id="CP034235">
    <property type="protein sequence ID" value="QGQ94335.1"/>
    <property type="molecule type" value="Genomic_DNA"/>
</dbReference>
<reference evidence="4" key="1">
    <citation type="submission" date="2018-11" db="EMBL/GenBank/DDBJ databases">
        <title>Complete genome sequence of Paenibacillus sp. ML311-T8.</title>
        <authorList>
            <person name="Nam Y.-D."/>
            <person name="Kang J."/>
            <person name="Chung W.-H."/>
            <person name="Park Y.S."/>
        </authorList>
    </citation>
    <scope>NUCLEOTIDE SEQUENCE [LARGE SCALE GENOMIC DNA]</scope>
    <source>
        <strain evidence="4">ML311-T8</strain>
    </source>
</reference>
<name>A0A6B8RFI6_9BACL</name>
<evidence type="ECO:0000313" key="4">
    <source>
        <dbReference type="Proteomes" id="UP000426246"/>
    </source>
</evidence>